<keyword evidence="2" id="KW-0378">Hydrolase</keyword>
<protein>
    <submittedName>
        <fullName evidence="2">M6 family metalloprotease domain-containing protein</fullName>
    </submittedName>
</protein>
<dbReference type="PANTHER" id="PTHR41775:SF1">
    <property type="entry name" value="PEPTIDASE M6-LIKE DOMAIN-CONTAINING PROTEIN"/>
    <property type="match status" value="1"/>
</dbReference>
<evidence type="ECO:0000313" key="2">
    <source>
        <dbReference type="EMBL" id="MBF8191414.1"/>
    </source>
</evidence>
<dbReference type="RefSeq" id="WP_195900320.1">
    <property type="nucleotide sequence ID" value="NZ_JADOGI010000159.1"/>
</dbReference>
<dbReference type="GO" id="GO:0008237">
    <property type="term" value="F:metallopeptidase activity"/>
    <property type="evidence" value="ECO:0007669"/>
    <property type="project" value="UniProtKB-KW"/>
</dbReference>
<keyword evidence="2" id="KW-0645">Protease</keyword>
<organism evidence="2 3">
    <name type="scientific">Nonomuraea cypriaca</name>
    <dbReference type="NCBI Taxonomy" id="1187855"/>
    <lineage>
        <taxon>Bacteria</taxon>
        <taxon>Bacillati</taxon>
        <taxon>Actinomycetota</taxon>
        <taxon>Actinomycetes</taxon>
        <taxon>Streptosporangiales</taxon>
        <taxon>Streptosporangiaceae</taxon>
        <taxon>Nonomuraea</taxon>
    </lineage>
</organism>
<feature type="domain" description="Peptidase M6-like" evidence="1">
    <location>
        <begin position="96"/>
        <end position="299"/>
    </location>
</feature>
<reference evidence="2" key="1">
    <citation type="submission" date="2020-11" db="EMBL/GenBank/DDBJ databases">
        <title>Whole-genome analyses of Nonomuraea sp. K274.</title>
        <authorList>
            <person name="Veyisoglu A."/>
        </authorList>
    </citation>
    <scope>NUCLEOTIDE SEQUENCE</scope>
    <source>
        <strain evidence="2">K274</strain>
    </source>
</reference>
<comment type="caution">
    <text evidence="2">The sequence shown here is derived from an EMBL/GenBank/DDBJ whole genome shotgun (WGS) entry which is preliminary data.</text>
</comment>
<dbReference type="Proteomes" id="UP000605361">
    <property type="component" value="Unassembled WGS sequence"/>
</dbReference>
<dbReference type="PANTHER" id="PTHR41775">
    <property type="entry name" value="SECRETED PROTEIN-RELATED"/>
    <property type="match status" value="1"/>
</dbReference>
<evidence type="ECO:0000313" key="3">
    <source>
        <dbReference type="Proteomes" id="UP000605361"/>
    </source>
</evidence>
<accession>A0A931AJA1</accession>
<dbReference type="NCBIfam" id="TIGR03296">
    <property type="entry name" value="M6dom_TIGR03296"/>
    <property type="match status" value="1"/>
</dbReference>
<proteinExistence type="predicted"/>
<dbReference type="EMBL" id="JADOGI010000159">
    <property type="protein sequence ID" value="MBF8191414.1"/>
    <property type="molecule type" value="Genomic_DNA"/>
</dbReference>
<dbReference type="AlphaFoldDB" id="A0A931AJA1"/>
<dbReference type="InterPro" id="IPR008757">
    <property type="entry name" value="Peptidase_M6-like_domain"/>
</dbReference>
<keyword evidence="2" id="KW-0482">Metalloprotease</keyword>
<name>A0A931AJA1_9ACTN</name>
<keyword evidence="3" id="KW-1185">Reference proteome</keyword>
<evidence type="ECO:0000259" key="1">
    <source>
        <dbReference type="Pfam" id="PF05547"/>
    </source>
</evidence>
<sequence length="466" mass="50660">MHLVPLAPDALAKLETRFHDLKAAGLLPEHLTFGDYFAVWRSERRGPGPAGRDDGALTPHAGGVNLIARPPRKLKGVIKTLVLLADFEDRPHDPALDAEHFARLLFGTQPGSMRDFYRKVSGFTGDGHGIDVQGEVFGWFRLPQTLAFYAAGKSGLDEEGFPRNAQGMARDAVLAALEAGVVFDPSYDVLDEDRVTALFVVHAGPGAETIDDASGLRFIWSLKWTVGEEPITVAPGLRVSTFLTVPEDCTVGVCAHEWGHLAARWADYYDTDRAQTGAKSHGLGDFCLMAAGSWGNRGVTPVFPTSMLRMFHDWVRPRVVTETTPGIRLRPVAEGGDFVLVHNGRTMKDTQYVVVEYRRRRGQDEFLPGEGIAAYVVDEAVPNVDDERRLAIELMQADGLRQLAKVGSTGNRGDAHDLYPALGNTRIGRDTTPPLNLPGGGWTGVTIDVSGTPGDDEMTIDVTVSP</sequence>
<dbReference type="Pfam" id="PF05547">
    <property type="entry name" value="Peptidase_M6"/>
    <property type="match status" value="1"/>
</dbReference>
<dbReference type="GO" id="GO:0006508">
    <property type="term" value="P:proteolysis"/>
    <property type="evidence" value="ECO:0007669"/>
    <property type="project" value="InterPro"/>
</dbReference>
<gene>
    <name evidence="2" type="ORF">ITP53_38100</name>
</gene>